<evidence type="ECO:0000256" key="1">
    <source>
        <dbReference type="SAM" id="MobiDB-lite"/>
    </source>
</evidence>
<proteinExistence type="predicted"/>
<sequence>MTRRMMLLLPLTAGLLAAPALAFAFGPGGDGCGPMGPDRMGGPMGGRGAPIAQMREAANAATLGLAEAVQKARSTAPGTVTLARLSPFAVAAPGADRPSSFADPALKPTYLVSVIEGDTRRIVAVDAATGQAAVVGSASGILAYRGGFSGHPGMGGPRHARTPVDLSGAKVTADQAITTAVEKMGSGKAMMVKGIRRGDDSAWVVAVAPSAADGAATMVFIDPDSGSVLSTRQMPNKMGRPGNPGSIPPADGADTLPDADDDTPDASPR</sequence>
<evidence type="ECO:0000256" key="2">
    <source>
        <dbReference type="SAM" id="SignalP"/>
    </source>
</evidence>
<keyword evidence="2" id="KW-0732">Signal</keyword>
<dbReference type="KEGG" id="rru:Rru_A2912"/>
<dbReference type="EnsemblBacteria" id="ABC23709">
    <property type="protein sequence ID" value="ABC23709"/>
    <property type="gene ID" value="Rru_A2912"/>
</dbReference>
<evidence type="ECO:0000313" key="3">
    <source>
        <dbReference type="EMBL" id="ABC23709.1"/>
    </source>
</evidence>
<dbReference type="STRING" id="269796.Rru_A2912"/>
<dbReference type="RefSeq" id="WP_011390662.1">
    <property type="nucleotide sequence ID" value="NC_007643.1"/>
</dbReference>
<gene>
    <name evidence="3" type="ordered locus">Rru_A2912</name>
</gene>
<dbReference type="EMBL" id="CP000230">
    <property type="protein sequence ID" value="ABC23709.1"/>
    <property type="molecule type" value="Genomic_DNA"/>
</dbReference>
<keyword evidence="4" id="KW-1185">Reference proteome</keyword>
<accession>Q2RQ86</accession>
<evidence type="ECO:0000313" key="4">
    <source>
        <dbReference type="Proteomes" id="UP000001929"/>
    </source>
</evidence>
<feature type="chain" id="PRO_5004214846" evidence="2">
    <location>
        <begin position="25"/>
        <end position="269"/>
    </location>
</feature>
<feature type="compositionally biased region" description="Acidic residues" evidence="1">
    <location>
        <begin position="257"/>
        <end position="269"/>
    </location>
</feature>
<dbReference type="PATRIC" id="fig|269796.9.peg.3021"/>
<dbReference type="Proteomes" id="UP000001929">
    <property type="component" value="Chromosome"/>
</dbReference>
<feature type="region of interest" description="Disordered" evidence="1">
    <location>
        <begin position="227"/>
        <end position="269"/>
    </location>
</feature>
<feature type="signal peptide" evidence="2">
    <location>
        <begin position="1"/>
        <end position="24"/>
    </location>
</feature>
<protein>
    <submittedName>
        <fullName evidence="3">Propeptide, PepSY amd peptidase M4</fullName>
    </submittedName>
</protein>
<reference evidence="3 4" key="1">
    <citation type="journal article" date="2011" name="Stand. Genomic Sci.">
        <title>Complete genome sequence of Rhodospirillum rubrum type strain (S1).</title>
        <authorList>
            <person name="Munk A.C."/>
            <person name="Copeland A."/>
            <person name="Lucas S."/>
            <person name="Lapidus A."/>
            <person name="Del Rio T.G."/>
            <person name="Barry K."/>
            <person name="Detter J.C."/>
            <person name="Hammon N."/>
            <person name="Israni S."/>
            <person name="Pitluck S."/>
            <person name="Brettin T."/>
            <person name="Bruce D."/>
            <person name="Han C."/>
            <person name="Tapia R."/>
            <person name="Gilna P."/>
            <person name="Schmutz J."/>
            <person name="Larimer F."/>
            <person name="Land M."/>
            <person name="Kyrpides N.C."/>
            <person name="Mavromatis K."/>
            <person name="Richardson P."/>
            <person name="Rohde M."/>
            <person name="Goker M."/>
            <person name="Klenk H.P."/>
            <person name="Zhang Y."/>
            <person name="Roberts G.P."/>
            <person name="Reslewic S."/>
            <person name="Schwartz D.C."/>
        </authorList>
    </citation>
    <scope>NUCLEOTIDE SEQUENCE [LARGE SCALE GENOMIC DNA]</scope>
    <source>
        <strain evidence="4">ATCC 11170 / ATH 1.1.1 / DSM 467 / LMG 4362 / NCIMB 8255 / S1</strain>
    </source>
</reference>
<organism evidence="3 4">
    <name type="scientific">Rhodospirillum rubrum (strain ATCC 11170 / ATH 1.1.1 / DSM 467 / LMG 4362 / NCIMB 8255 / S1)</name>
    <dbReference type="NCBI Taxonomy" id="269796"/>
    <lineage>
        <taxon>Bacteria</taxon>
        <taxon>Pseudomonadati</taxon>
        <taxon>Pseudomonadota</taxon>
        <taxon>Alphaproteobacteria</taxon>
        <taxon>Rhodospirillales</taxon>
        <taxon>Rhodospirillaceae</taxon>
        <taxon>Rhodospirillum</taxon>
    </lineage>
</organism>
<dbReference type="AlphaFoldDB" id="Q2RQ86"/>
<name>Q2RQ86_RHORT</name>
<dbReference type="HOGENOM" id="CLU_1033977_0_0_5"/>